<proteinExistence type="inferred from homology"/>
<dbReference type="AlphaFoldDB" id="A0A4D8QU19"/>
<reference evidence="3 4" key="1">
    <citation type="submission" date="2018-09" db="EMBL/GenBank/DDBJ databases">
        <title>Whole genome based analysis of evolution and adaptive divergence in Indian and Brazilian strains of Azospirillum brasilense.</title>
        <authorList>
            <person name="Singh C."/>
            <person name="Tripathi A.K."/>
        </authorList>
    </citation>
    <scope>NUCLEOTIDE SEQUENCE [LARGE SCALE GENOMIC DNA]</scope>
    <source>
        <strain evidence="3 4">MTCC4038</strain>
        <plasmid evidence="3 4">p3</plasmid>
    </source>
</reference>
<sequence length="313" mass="33685">MGARRSDALDPRPYDRPGADVPLTLRRRAYRCGQDREVIMDIKTILVPFVGDLHTSAGLSTAVAVARLMGARLIGLHCPAETALPWYVAAPAAIPPVPDPPVPGRPSAEAEQSFIARCSAACLTCDWIADHGFLPERLAFHSRYADLIVAGRADGDPKGKGGLSPRALGQLVLGASAPLLVVPPGPEETFRPQRVLVAWNERREAGRALHGALPFLRHAKETILLSVHPPGYDDAPDRRALAYLEAHRIHADSRINFAAEFEAPGAILAQARTVEADLLVMGAYGHARVFEQALGGATHHVLESADRPVLMVH</sequence>
<name>A0A4D8QU19_AZOBR</name>
<evidence type="ECO:0000259" key="2">
    <source>
        <dbReference type="Pfam" id="PF00582"/>
    </source>
</evidence>
<geneLocation type="plasmid" evidence="3 4">
    <name>p3</name>
</geneLocation>
<keyword evidence="3" id="KW-0614">Plasmid</keyword>
<organism evidence="3 4">
    <name type="scientific">Azospirillum brasilense</name>
    <dbReference type="NCBI Taxonomy" id="192"/>
    <lineage>
        <taxon>Bacteria</taxon>
        <taxon>Pseudomonadati</taxon>
        <taxon>Pseudomonadota</taxon>
        <taxon>Alphaproteobacteria</taxon>
        <taxon>Rhodospirillales</taxon>
        <taxon>Azospirillaceae</taxon>
        <taxon>Azospirillum</taxon>
    </lineage>
</organism>
<dbReference type="SUPFAM" id="SSF52402">
    <property type="entry name" value="Adenine nucleotide alpha hydrolases-like"/>
    <property type="match status" value="2"/>
</dbReference>
<dbReference type="PRINTS" id="PR01438">
    <property type="entry name" value="UNVRSLSTRESS"/>
</dbReference>
<dbReference type="EMBL" id="CP032342">
    <property type="protein sequence ID" value="QCO13031.1"/>
    <property type="molecule type" value="Genomic_DNA"/>
</dbReference>
<dbReference type="Gene3D" id="3.40.50.12370">
    <property type="match status" value="1"/>
</dbReference>
<dbReference type="InterPro" id="IPR006015">
    <property type="entry name" value="Universal_stress_UspA"/>
</dbReference>
<evidence type="ECO:0000313" key="4">
    <source>
        <dbReference type="Proteomes" id="UP000298774"/>
    </source>
</evidence>
<protein>
    <submittedName>
        <fullName evidence="3">Universal stress protein</fullName>
    </submittedName>
</protein>
<dbReference type="Proteomes" id="UP000298774">
    <property type="component" value="Plasmid p3"/>
</dbReference>
<dbReference type="CDD" id="cd00293">
    <property type="entry name" value="USP-like"/>
    <property type="match status" value="1"/>
</dbReference>
<accession>A0A4D8QU19</accession>
<feature type="domain" description="UspA" evidence="2">
    <location>
        <begin position="194"/>
        <end position="313"/>
    </location>
</feature>
<evidence type="ECO:0000256" key="1">
    <source>
        <dbReference type="ARBA" id="ARBA00008791"/>
    </source>
</evidence>
<gene>
    <name evidence="3" type="ORF">D3868_25900</name>
</gene>
<dbReference type="Pfam" id="PF00582">
    <property type="entry name" value="Usp"/>
    <property type="match status" value="1"/>
</dbReference>
<dbReference type="InterPro" id="IPR006016">
    <property type="entry name" value="UspA"/>
</dbReference>
<comment type="similarity">
    <text evidence="1">Belongs to the universal stress protein A family.</text>
</comment>
<evidence type="ECO:0000313" key="3">
    <source>
        <dbReference type="EMBL" id="QCO13031.1"/>
    </source>
</evidence>